<keyword evidence="3" id="KW-1185">Reference proteome</keyword>
<dbReference type="Proteomes" id="UP000005237">
    <property type="component" value="Unassembled WGS sequence"/>
</dbReference>
<proteinExistence type="predicted"/>
<evidence type="ECO:0000313" key="3">
    <source>
        <dbReference type="Proteomes" id="UP000005237"/>
    </source>
</evidence>
<reference evidence="3" key="1">
    <citation type="submission" date="2010-08" db="EMBL/GenBank/DDBJ databases">
        <authorList>
            <consortium name="Caenorhabditis japonica Sequencing Consortium"/>
            <person name="Wilson R.K."/>
        </authorList>
    </citation>
    <scope>NUCLEOTIDE SEQUENCE [LARGE SCALE GENOMIC DNA]</scope>
    <source>
        <strain evidence="3">DF5081</strain>
    </source>
</reference>
<reference evidence="2" key="2">
    <citation type="submission" date="2022-06" db="UniProtKB">
        <authorList>
            <consortium name="EnsemblMetazoa"/>
        </authorList>
    </citation>
    <scope>IDENTIFICATION</scope>
    <source>
        <strain evidence="2">DF5081</strain>
    </source>
</reference>
<sequence>MVSGFKSGDHSDHKAFHPGRAVRNCPIPVRATGTRCPSALPGLQFYVTVFGHTVTTLCNRIDRAPQVVVGGMPSQRLPSKAPHLDENEP</sequence>
<evidence type="ECO:0000313" key="2">
    <source>
        <dbReference type="EnsemblMetazoa" id="CJA27269.1"/>
    </source>
</evidence>
<evidence type="ECO:0000256" key="1">
    <source>
        <dbReference type="SAM" id="MobiDB-lite"/>
    </source>
</evidence>
<feature type="region of interest" description="Disordered" evidence="1">
    <location>
        <begin position="69"/>
        <end position="89"/>
    </location>
</feature>
<accession>A0A8R1IF41</accession>
<dbReference type="EnsemblMetazoa" id="CJA27269.1">
    <property type="protein sequence ID" value="CJA27269.1"/>
    <property type="gene ID" value="WBGene00182841"/>
</dbReference>
<feature type="region of interest" description="Disordered" evidence="1">
    <location>
        <begin position="1"/>
        <end position="20"/>
    </location>
</feature>
<dbReference type="AlphaFoldDB" id="A0A8R1IF41"/>
<name>A0A8R1IF41_CAEJA</name>
<organism evidence="2 3">
    <name type="scientific">Caenorhabditis japonica</name>
    <dbReference type="NCBI Taxonomy" id="281687"/>
    <lineage>
        <taxon>Eukaryota</taxon>
        <taxon>Metazoa</taxon>
        <taxon>Ecdysozoa</taxon>
        <taxon>Nematoda</taxon>
        <taxon>Chromadorea</taxon>
        <taxon>Rhabditida</taxon>
        <taxon>Rhabditina</taxon>
        <taxon>Rhabditomorpha</taxon>
        <taxon>Rhabditoidea</taxon>
        <taxon>Rhabditidae</taxon>
        <taxon>Peloderinae</taxon>
        <taxon>Caenorhabditis</taxon>
    </lineage>
</organism>
<protein>
    <submittedName>
        <fullName evidence="2">Uncharacterized protein</fullName>
    </submittedName>
</protein>